<accession>A0A1F5WQM1</accession>
<dbReference type="Gene3D" id="3.40.50.2000">
    <property type="entry name" value="Glycogen Phosphorylase B"/>
    <property type="match status" value="2"/>
</dbReference>
<proteinExistence type="predicted"/>
<feature type="domain" description="Glycosyl transferase family 1" evidence="1">
    <location>
        <begin position="193"/>
        <end position="349"/>
    </location>
</feature>
<name>A0A1F5WQM1_9BACT</name>
<organism evidence="3 4">
    <name type="scientific">Candidatus Giovannonibacteria bacterium RIFCSPHIGHO2_12_FULL_43_15</name>
    <dbReference type="NCBI Taxonomy" id="1798341"/>
    <lineage>
        <taxon>Bacteria</taxon>
        <taxon>Candidatus Giovannoniibacteriota</taxon>
    </lineage>
</organism>
<dbReference type="Pfam" id="PF13439">
    <property type="entry name" value="Glyco_transf_4"/>
    <property type="match status" value="1"/>
</dbReference>
<gene>
    <name evidence="3" type="ORF">A3F23_04280</name>
</gene>
<evidence type="ECO:0008006" key="5">
    <source>
        <dbReference type="Google" id="ProtNLM"/>
    </source>
</evidence>
<feature type="domain" description="Glycosyltransferase subfamily 4-like N-terminal" evidence="2">
    <location>
        <begin position="12"/>
        <end position="182"/>
    </location>
</feature>
<dbReference type="EMBL" id="MFHT01000009">
    <property type="protein sequence ID" value="OGF77920.1"/>
    <property type="molecule type" value="Genomic_DNA"/>
</dbReference>
<dbReference type="Proteomes" id="UP000177723">
    <property type="component" value="Unassembled WGS sequence"/>
</dbReference>
<evidence type="ECO:0000313" key="4">
    <source>
        <dbReference type="Proteomes" id="UP000177723"/>
    </source>
</evidence>
<sequence>MKIVYFITKSHWGGAAKYVLDLASGLDKNKYDIFIASGGQGALKEKVESLGLKYIEVSHFERKINVISDILSFFEVLAILWKVRPDTIHVNSTKAAVVCGAAGFLYKLSWQKLQMMFTAHGWAFHESRPKFHLSLIRFASKISAMFYDKVICITTFDYNSALRYKIAPQRKLVLIPNGIAAEEIKFLKRGEAQQKIFGGKKEFVIGTVGEWVRNKGWDILLKAVLPLFNKHSHITLALIAGGESPHREEISHEKIIIVENLPEAYRYLKAFDIFVFPSRKEGLAYALLEAALAELPIIASAVGGNFDIIESDKTGVLVQPENHKMLQLTLDKFIENHKRAKKLGKNAREKVKNNFSISHMREKTYKLYES</sequence>
<reference evidence="3 4" key="1">
    <citation type="journal article" date="2016" name="Nat. Commun.">
        <title>Thousands of microbial genomes shed light on interconnected biogeochemical processes in an aquifer system.</title>
        <authorList>
            <person name="Anantharaman K."/>
            <person name="Brown C.T."/>
            <person name="Hug L.A."/>
            <person name="Sharon I."/>
            <person name="Castelle C.J."/>
            <person name="Probst A.J."/>
            <person name="Thomas B.C."/>
            <person name="Singh A."/>
            <person name="Wilkins M.J."/>
            <person name="Karaoz U."/>
            <person name="Brodie E.L."/>
            <person name="Williams K.H."/>
            <person name="Hubbard S.S."/>
            <person name="Banfield J.F."/>
        </authorList>
    </citation>
    <scope>NUCLEOTIDE SEQUENCE [LARGE SCALE GENOMIC DNA]</scope>
</reference>
<evidence type="ECO:0000259" key="2">
    <source>
        <dbReference type="Pfam" id="PF13439"/>
    </source>
</evidence>
<dbReference type="PANTHER" id="PTHR12526">
    <property type="entry name" value="GLYCOSYLTRANSFERASE"/>
    <property type="match status" value="1"/>
</dbReference>
<comment type="caution">
    <text evidence="3">The sequence shown here is derived from an EMBL/GenBank/DDBJ whole genome shotgun (WGS) entry which is preliminary data.</text>
</comment>
<evidence type="ECO:0000259" key="1">
    <source>
        <dbReference type="Pfam" id="PF00534"/>
    </source>
</evidence>
<dbReference type="InterPro" id="IPR001296">
    <property type="entry name" value="Glyco_trans_1"/>
</dbReference>
<dbReference type="InterPro" id="IPR028098">
    <property type="entry name" value="Glyco_trans_4-like_N"/>
</dbReference>
<evidence type="ECO:0000313" key="3">
    <source>
        <dbReference type="EMBL" id="OGF77920.1"/>
    </source>
</evidence>
<dbReference type="AlphaFoldDB" id="A0A1F5WQM1"/>
<dbReference type="PANTHER" id="PTHR12526:SF630">
    <property type="entry name" value="GLYCOSYLTRANSFERASE"/>
    <property type="match status" value="1"/>
</dbReference>
<dbReference type="SUPFAM" id="SSF53756">
    <property type="entry name" value="UDP-Glycosyltransferase/glycogen phosphorylase"/>
    <property type="match status" value="1"/>
</dbReference>
<dbReference type="Pfam" id="PF00534">
    <property type="entry name" value="Glycos_transf_1"/>
    <property type="match status" value="1"/>
</dbReference>
<protein>
    <recommendedName>
        <fullName evidence="5">Glycosyltransferase subfamily 4-like N-terminal domain-containing protein</fullName>
    </recommendedName>
</protein>
<dbReference type="GO" id="GO:0016757">
    <property type="term" value="F:glycosyltransferase activity"/>
    <property type="evidence" value="ECO:0007669"/>
    <property type="project" value="InterPro"/>
</dbReference>